<protein>
    <recommendedName>
        <fullName evidence="2">IPT/TIG domain-containing protein</fullName>
    </recommendedName>
</protein>
<dbReference type="RefSeq" id="WP_345265131.1">
    <property type="nucleotide sequence ID" value="NZ_BAABHB010000002.1"/>
</dbReference>
<proteinExistence type="predicted"/>
<dbReference type="Gene3D" id="2.60.40.10">
    <property type="entry name" value="Immunoglobulins"/>
    <property type="match status" value="1"/>
</dbReference>
<reference evidence="4" key="1">
    <citation type="journal article" date="2019" name="Int. J. Syst. Evol. Microbiol.">
        <title>The Global Catalogue of Microorganisms (GCM) 10K type strain sequencing project: providing services to taxonomists for standard genome sequencing and annotation.</title>
        <authorList>
            <consortium name="The Broad Institute Genomics Platform"/>
            <consortium name="The Broad Institute Genome Sequencing Center for Infectious Disease"/>
            <person name="Wu L."/>
            <person name="Ma J."/>
        </authorList>
    </citation>
    <scope>NUCLEOTIDE SEQUENCE [LARGE SCALE GENOMIC DNA]</scope>
    <source>
        <strain evidence="4">JCM 17925</strain>
    </source>
</reference>
<evidence type="ECO:0000313" key="4">
    <source>
        <dbReference type="Proteomes" id="UP001500936"/>
    </source>
</evidence>
<evidence type="ECO:0000256" key="1">
    <source>
        <dbReference type="SAM" id="SignalP"/>
    </source>
</evidence>
<dbReference type="InterPro" id="IPR014756">
    <property type="entry name" value="Ig_E-set"/>
</dbReference>
<dbReference type="Proteomes" id="UP001500936">
    <property type="component" value="Unassembled WGS sequence"/>
</dbReference>
<dbReference type="EMBL" id="BAABHB010000002">
    <property type="protein sequence ID" value="GAA4400098.1"/>
    <property type="molecule type" value="Genomic_DNA"/>
</dbReference>
<organism evidence="3 4">
    <name type="scientific">Nibrella viscosa</name>
    <dbReference type="NCBI Taxonomy" id="1084524"/>
    <lineage>
        <taxon>Bacteria</taxon>
        <taxon>Pseudomonadati</taxon>
        <taxon>Bacteroidota</taxon>
        <taxon>Cytophagia</taxon>
        <taxon>Cytophagales</taxon>
        <taxon>Spirosomataceae</taxon>
        <taxon>Nibrella</taxon>
    </lineage>
</organism>
<feature type="chain" id="PRO_5047280104" description="IPT/TIG domain-containing protein" evidence="1">
    <location>
        <begin position="22"/>
        <end position="127"/>
    </location>
</feature>
<dbReference type="Pfam" id="PF01833">
    <property type="entry name" value="TIG"/>
    <property type="match status" value="1"/>
</dbReference>
<feature type="signal peptide" evidence="1">
    <location>
        <begin position="1"/>
        <end position="21"/>
    </location>
</feature>
<gene>
    <name evidence="3" type="ORF">GCM10023187_12880</name>
</gene>
<dbReference type="SUPFAM" id="SSF81296">
    <property type="entry name" value="E set domains"/>
    <property type="match status" value="1"/>
</dbReference>
<dbReference type="PROSITE" id="PS51257">
    <property type="entry name" value="PROKAR_LIPOPROTEIN"/>
    <property type="match status" value="1"/>
</dbReference>
<dbReference type="InterPro" id="IPR002909">
    <property type="entry name" value="IPT_dom"/>
</dbReference>
<dbReference type="InterPro" id="IPR013783">
    <property type="entry name" value="Ig-like_fold"/>
</dbReference>
<evidence type="ECO:0000259" key="2">
    <source>
        <dbReference type="Pfam" id="PF01833"/>
    </source>
</evidence>
<evidence type="ECO:0000313" key="3">
    <source>
        <dbReference type="EMBL" id="GAA4400098.1"/>
    </source>
</evidence>
<sequence length="127" mass="13596">MKTSRNLSALFLIAATLLLSACEQPVYPPLAPQDARPMYDETAPEISYVLPSAGKPGMLIRIFGKNFGAEKADNLIWFGNVAATSVEAVNGTEIRVTVPTGAKTGELYLTIGDKTYKGPIFTITSAE</sequence>
<name>A0ABP8K430_9BACT</name>
<comment type="caution">
    <text evidence="3">The sequence shown here is derived from an EMBL/GenBank/DDBJ whole genome shotgun (WGS) entry which is preliminary data.</text>
</comment>
<feature type="domain" description="IPT/TIG" evidence="2">
    <location>
        <begin position="44"/>
        <end position="115"/>
    </location>
</feature>
<accession>A0ABP8K430</accession>
<keyword evidence="1" id="KW-0732">Signal</keyword>
<keyword evidence="4" id="KW-1185">Reference proteome</keyword>